<feature type="domain" description="CASTOR ACT" evidence="1">
    <location>
        <begin position="91"/>
        <end position="136"/>
    </location>
</feature>
<dbReference type="Pfam" id="PF13840">
    <property type="entry name" value="ACT_7"/>
    <property type="match status" value="1"/>
</dbReference>
<sequence length="138" mass="16141">MTSNQILWDKYDNIVNVVSFKHDTANISKFILCLMTFKQEKFLSITYSNDELTICYDATIDIPIDNLYEDSNKLYKEEYLLYKSMNTGSLIEEAGLVERIASIFSDQQIPIMFITSFNNDYVFVPKEYQEKADKLLNI</sequence>
<dbReference type="Proteomes" id="UP001162001">
    <property type="component" value="Segment"/>
</dbReference>
<evidence type="ECO:0000313" key="2">
    <source>
        <dbReference type="EMBL" id="QKF94653.1"/>
    </source>
</evidence>
<evidence type="ECO:0000313" key="3">
    <source>
        <dbReference type="Proteomes" id="UP001162001"/>
    </source>
</evidence>
<evidence type="ECO:0000259" key="1">
    <source>
        <dbReference type="Pfam" id="PF13840"/>
    </source>
</evidence>
<dbReference type="SUPFAM" id="SSF55021">
    <property type="entry name" value="ACT-like"/>
    <property type="match status" value="1"/>
</dbReference>
<dbReference type="InterPro" id="IPR045865">
    <property type="entry name" value="ACT-like_dom_sf"/>
</dbReference>
<name>A0A7D3URG9_9VIRU</name>
<keyword evidence="3" id="KW-1185">Reference proteome</keyword>
<protein>
    <submittedName>
        <fullName evidence="2">CASTOR ACT domain-containing protein</fullName>
    </submittedName>
</protein>
<organism evidence="2 3">
    <name type="scientific">Fadolivirus FV1/VV64</name>
    <dbReference type="NCBI Taxonomy" id="3070911"/>
    <lineage>
        <taxon>Viruses</taxon>
        <taxon>Varidnaviria</taxon>
        <taxon>Bamfordvirae</taxon>
        <taxon>Nucleocytoviricota</taxon>
        <taxon>Megaviricetes</taxon>
        <taxon>Imitervirales</taxon>
        <taxon>Mimiviridae</taxon>
        <taxon>Klosneuvirinae</taxon>
        <taxon>Fadolivirus</taxon>
        <taxon>Fadolivirus algeromassiliense</taxon>
    </lineage>
</organism>
<gene>
    <name evidence="2" type="ORF">Fadolivirus_1_1195</name>
</gene>
<dbReference type="InterPro" id="IPR027795">
    <property type="entry name" value="CASTOR_ACT_dom"/>
</dbReference>
<dbReference type="Gene3D" id="3.30.2130.10">
    <property type="entry name" value="VC0802-like"/>
    <property type="match status" value="1"/>
</dbReference>
<proteinExistence type="predicted"/>
<dbReference type="EMBL" id="MT418680">
    <property type="protein sequence ID" value="QKF94653.1"/>
    <property type="molecule type" value="Genomic_DNA"/>
</dbReference>
<reference evidence="2 3" key="1">
    <citation type="submission" date="2020-04" db="EMBL/GenBank/DDBJ databases">
        <title>Advantages and limits of metagenomic assembly and binning of a giant virus.</title>
        <authorList>
            <person name="Schulz F."/>
            <person name="Andreani J."/>
            <person name="Francis R."/>
            <person name="Boudjemaa H."/>
            <person name="Bou Khalil J.Y."/>
            <person name="Lee J."/>
            <person name="La Scola B."/>
            <person name="Woyke T."/>
        </authorList>
    </citation>
    <scope>NUCLEOTIDE SEQUENCE [LARGE SCALE GENOMIC DNA]</scope>
    <source>
        <strain evidence="2 3">FV1/VV64</strain>
    </source>
</reference>
<accession>A0A7D3URG9</accession>